<keyword evidence="2" id="KW-0812">Transmembrane</keyword>
<feature type="transmembrane region" description="Helical" evidence="2">
    <location>
        <begin position="12"/>
        <end position="30"/>
    </location>
</feature>
<evidence type="ECO:0000313" key="4">
    <source>
        <dbReference type="EMBL" id="MBD2703545.1"/>
    </source>
</evidence>
<proteinExistence type="predicted"/>
<dbReference type="SMART" id="SM00710">
    <property type="entry name" value="PbH1"/>
    <property type="match status" value="10"/>
</dbReference>
<accession>A0A927ATH7</accession>
<dbReference type="InterPro" id="IPR026444">
    <property type="entry name" value="Secre_tail"/>
</dbReference>
<dbReference type="NCBIfam" id="TIGR04183">
    <property type="entry name" value="Por_Secre_tail"/>
    <property type="match status" value="1"/>
</dbReference>
<keyword evidence="2" id="KW-1133">Transmembrane helix</keyword>
<dbReference type="InterPro" id="IPR006644">
    <property type="entry name" value="Cadg"/>
</dbReference>
<feature type="domain" description="Dystroglycan-type cadherin-like" evidence="3">
    <location>
        <begin position="1512"/>
        <end position="1602"/>
    </location>
</feature>
<dbReference type="Gene3D" id="2.160.20.10">
    <property type="entry name" value="Single-stranded right-handed beta-helix, Pectin lyase-like"/>
    <property type="match status" value="2"/>
</dbReference>
<dbReference type="Proteomes" id="UP000598820">
    <property type="component" value="Unassembled WGS sequence"/>
</dbReference>
<evidence type="ECO:0000256" key="2">
    <source>
        <dbReference type="SAM" id="Phobius"/>
    </source>
</evidence>
<dbReference type="GO" id="GO:0016020">
    <property type="term" value="C:membrane"/>
    <property type="evidence" value="ECO:0007669"/>
    <property type="project" value="InterPro"/>
</dbReference>
<dbReference type="NCBIfam" id="NF041518">
    <property type="entry name" value="choice_anch_Q"/>
    <property type="match status" value="2"/>
</dbReference>
<dbReference type="InterPro" id="IPR012334">
    <property type="entry name" value="Pectin_lyas_fold"/>
</dbReference>
<dbReference type="EMBL" id="JACWZY010000022">
    <property type="protein sequence ID" value="MBD2703545.1"/>
    <property type="molecule type" value="Genomic_DNA"/>
</dbReference>
<name>A0A927ATH7_9BACT</name>
<dbReference type="InterPro" id="IPR011050">
    <property type="entry name" value="Pectin_lyase_fold/virulence"/>
</dbReference>
<keyword evidence="2" id="KW-0472">Membrane</keyword>
<dbReference type="SUPFAM" id="SSF49313">
    <property type="entry name" value="Cadherin-like"/>
    <property type="match status" value="5"/>
</dbReference>
<feature type="domain" description="Dystroglycan-type cadherin-like" evidence="3">
    <location>
        <begin position="1701"/>
        <end position="1793"/>
    </location>
</feature>
<feature type="domain" description="Dystroglycan-type cadherin-like" evidence="3">
    <location>
        <begin position="417"/>
        <end position="508"/>
    </location>
</feature>
<dbReference type="RefSeq" id="WP_190889385.1">
    <property type="nucleotide sequence ID" value="NZ_JACWZY010000022.1"/>
</dbReference>
<dbReference type="Gene3D" id="2.60.40.10">
    <property type="entry name" value="Immunoglobulins"/>
    <property type="match status" value="5"/>
</dbReference>
<dbReference type="SMART" id="SM00736">
    <property type="entry name" value="CADG"/>
    <property type="match status" value="4"/>
</dbReference>
<dbReference type="PANTHER" id="PTHR11319">
    <property type="entry name" value="G PROTEIN-COUPLED RECEPTOR-RELATED"/>
    <property type="match status" value="1"/>
</dbReference>
<dbReference type="InterPro" id="IPR013783">
    <property type="entry name" value="Ig-like_fold"/>
</dbReference>
<evidence type="ECO:0000256" key="1">
    <source>
        <dbReference type="SAM" id="MobiDB-lite"/>
    </source>
</evidence>
<dbReference type="InterPro" id="IPR006626">
    <property type="entry name" value="PbH1"/>
</dbReference>
<dbReference type="PANTHER" id="PTHR11319:SF35">
    <property type="entry name" value="OUTER MEMBRANE PROTEIN PMPC-RELATED"/>
    <property type="match status" value="1"/>
</dbReference>
<reference evidence="4" key="1">
    <citation type="submission" date="2020-09" db="EMBL/GenBank/DDBJ databases">
        <authorList>
            <person name="Kim M.K."/>
        </authorList>
    </citation>
    <scope>NUCLEOTIDE SEQUENCE</scope>
    <source>
        <strain evidence="4">BT702</strain>
    </source>
</reference>
<keyword evidence="5" id="KW-1185">Reference proteome</keyword>
<dbReference type="InterPro" id="IPR015919">
    <property type="entry name" value="Cadherin-like_sf"/>
</dbReference>
<dbReference type="InterPro" id="IPR059226">
    <property type="entry name" value="Choice_anch_Q_dom"/>
</dbReference>
<gene>
    <name evidence="4" type="ORF">IC229_23075</name>
</gene>
<sequence>MNSLLLFQQRITSLPVCVLLMVLLTVSIITEAQTIRYVKPTATGTGTGDSWANASSNLQAMIDVNGVQQVWVARGTYKPTTSNDRTIGFKMKNGVTIYGGFAATGTPTFAQRNPTSFTTVLSGDIGTVGTTGDNSYHVVNNDQTGIDNSAVLDGFVIRNGNANGTGNDIEGGGMINVLTSPTVRNCVFISNLASSYGGGMLNYSSSPIVTNCSFLNNSTNQGGGMYNDGSSPGLTNCSFQSNTAITSGGGIYSIGVSSLTVTNCNFQANSANQGGGVFNQGGTPNLTNCSFQNNSAADGGGGIFNAGNGVVTLTNCVLFGNGAINTITNTNSSSNSLTATYCLFESSVTGYSGNSNLTTAILPFVSNTDARLNACSPAINTGNNAANSTTTDLAGSTRVFGSSIDIGAYEYQSAPVTLTVNNPGVTTANAGTSFSQSFSVSGGTTPYSFTLGSGTLPRGLSLSSTGVLSGIPTQSGSFTITVRGTDASGCTNLSSPYVLTVTASGGPIRYVKPTASGSGDGSSWGNASSNLQAMIDLSNSGHEVWVAQGTYKPGGDANTDPNLSFSMKNGVAIYGGFLGNENSLNERPAVNPTTGQPSNSILSGEIGNPGTVEDNSLHVIDNPPGLTQSAVLDGFVITKGYGLRPEQNQYEGGGGVINRGNGNGQLCSPTFQNCLFLENAAGGGGGMSNFGYDGGNSSPVLTNCVFRNNSGLSGYGGGIVNSVYNGGTSNVRISNSLFINNYALFGGGIGNGDGGFTALNLTNCSFIGNESNNGGGALYSYQTSHSFTITNCSFQANIADYGNVIYTSGNVTLTNSVVFNNGPLNQQPIMAHSGGVVTATYTLSDVNLAGTGNIVTTVSPFVSTTSTQLKGCSPAINAGNSAVYNGPATDLAGNTRMFGSTIDMGAYEYQGAPTAISIINPATTTAALGSLFSGTFTATGGSGNYSFSITSGALPTGISLASTGVLGGTPTQTGSYSITVRAVDASGCSGSSATYTLVVNQAVATIAGLAATSNTVCVGSPLTITATIGNVTGSYAFTLTNGASTTTGTTSSTSFSQNMTAAGAGSQTFTLTILASGQQASSTTNVTVNPIPTPTLSANFGGTLTCAHTSLTLTAGGGTTYAFSGPTIVSQNPTAGTAVVSASGTYSVVVTSSGCSATTSVQVSQDSSVPTVSISPSIGTPTGVTLSCATPMVSLSAVGSGTYHWSTGAITSSISATSANTYSVTLTSADGCTATTSIVVSQDNTLPMVSISANPSLTITPGQSATLTASGAATYRWSTEVTTNFIVVNNPGPYSVTGSVGNCFAQASVTVFQTTQPTGSFAITAVTTNSCNQIGVDRYAVGFTPQYAGLNGQPVSVSVVNEMFPTTAPGPYTLLLYNDNPTIVLKAQQAGTVGEVSFSYNWLANCNNPQSNTPPRVNQPLVDQVARVGEGFGYTIPQTAFTDNETPQSLVLSVAGLPAGLNFTPPYQIGGVPGVSGVSSVTVTATDPQGLSVSTSFRLTVVEQTATNTPPTVVNPVSNQVAIVQQPYSLNLATTFTDAQTPNALTLTASGLPTGVSLTGTTLSGTPSQTGTSTVTLTATDPDGLTTNTSFGFTVQPASVTATGPFAITGVNPITCTQLSSNRYAISFMPQYAGLNGQTINFQVVNEMAPTTAPGPYSLQLYNDNPTIVLKASQDGSAGEASFSYNWLATCTNPQPNTPPRVNQPLTNQVAKVGEGFGYTIPQTAFTDNESPQSLVLSVTGLPAGLNFSSPTQIGGVPSVTGVSTVVVTATDPQGLSVSTSFLLTVNPANANNGFAITGVQTLSCVTISANKRAIAFTPQYSGLTGEPVSFSVVNELLPTIASGPYSLTLYTDNVTLQLQAQQGNSTTSYTYNWLAACGSNSRQGIMESGTGLQVRVLGNPVEGDWMRVQISGVSGQKVDLGLVDQQGKLVAKQQLSEAGQTDTVSLPIRGQSGLLILSVQTNQQRQQLKVIIR</sequence>
<feature type="region of interest" description="Disordered" evidence="1">
    <location>
        <begin position="588"/>
        <end position="608"/>
    </location>
</feature>
<dbReference type="SUPFAM" id="SSF51126">
    <property type="entry name" value="Pectin lyase-like"/>
    <property type="match status" value="2"/>
</dbReference>
<protein>
    <submittedName>
        <fullName evidence="4">Ig domain-containing protein</fullName>
    </submittedName>
</protein>
<comment type="caution">
    <text evidence="4">The sequence shown here is derived from an EMBL/GenBank/DDBJ whole genome shotgun (WGS) entry which is preliminary data.</text>
</comment>
<evidence type="ECO:0000259" key="3">
    <source>
        <dbReference type="SMART" id="SM00736"/>
    </source>
</evidence>
<feature type="domain" description="Dystroglycan-type cadherin-like" evidence="3">
    <location>
        <begin position="1416"/>
        <end position="1508"/>
    </location>
</feature>
<dbReference type="GO" id="GO:0005509">
    <property type="term" value="F:calcium ion binding"/>
    <property type="evidence" value="ECO:0007669"/>
    <property type="project" value="InterPro"/>
</dbReference>
<organism evidence="4 5">
    <name type="scientific">Spirosoma profusum</name>
    <dbReference type="NCBI Taxonomy" id="2771354"/>
    <lineage>
        <taxon>Bacteria</taxon>
        <taxon>Pseudomonadati</taxon>
        <taxon>Bacteroidota</taxon>
        <taxon>Cytophagia</taxon>
        <taxon>Cytophagales</taxon>
        <taxon>Cytophagaceae</taxon>
        <taxon>Spirosoma</taxon>
    </lineage>
</organism>
<evidence type="ECO:0000313" key="5">
    <source>
        <dbReference type="Proteomes" id="UP000598820"/>
    </source>
</evidence>
<feature type="compositionally biased region" description="Polar residues" evidence="1">
    <location>
        <begin position="588"/>
        <end position="602"/>
    </location>
</feature>
<dbReference type="Pfam" id="PF05345">
    <property type="entry name" value="He_PIG"/>
    <property type="match status" value="5"/>
</dbReference>